<evidence type="ECO:0000313" key="8">
    <source>
        <dbReference type="EMBL" id="GHP12594.1"/>
    </source>
</evidence>
<gene>
    <name evidence="6 8" type="primary">ezrA</name>
    <name evidence="8" type="ORF">YK48G_00190</name>
</gene>
<feature type="topological domain" description="Cytoplasmic" evidence="6">
    <location>
        <begin position="23"/>
        <end position="581"/>
    </location>
</feature>
<keyword evidence="6" id="KW-1003">Cell membrane</keyword>
<feature type="transmembrane region" description="Helical" evidence="7">
    <location>
        <begin position="6"/>
        <end position="22"/>
    </location>
</feature>
<evidence type="ECO:0000256" key="7">
    <source>
        <dbReference type="SAM" id="Phobius"/>
    </source>
</evidence>
<keyword evidence="4 6" id="KW-0472">Membrane</keyword>
<dbReference type="NCBIfam" id="NF003409">
    <property type="entry name" value="PRK04778.1-3"/>
    <property type="match status" value="1"/>
</dbReference>
<comment type="caution">
    <text evidence="8">The sequence shown here is derived from an EMBL/GenBank/DDBJ whole genome shotgun (WGS) entry which is preliminary data.</text>
</comment>
<keyword evidence="5 6" id="KW-0717">Septation</keyword>
<feature type="topological domain" description="Extracellular" evidence="6">
    <location>
        <begin position="1"/>
        <end position="3"/>
    </location>
</feature>
<keyword evidence="6" id="KW-0132">Cell division</keyword>
<dbReference type="EMBL" id="BNJR01000004">
    <property type="protein sequence ID" value="GHP12594.1"/>
    <property type="molecule type" value="Genomic_DNA"/>
</dbReference>
<comment type="function">
    <text evidence="6">Negative regulator of FtsZ ring formation; modulates the frequency and position of FtsZ ring formation. Inhibits FtsZ ring formation at polar sites. Interacts either with FtsZ or with one of its binding partners to promote depolymerization.</text>
</comment>
<keyword evidence="9" id="KW-1185">Reference proteome</keyword>
<keyword evidence="1 6" id="KW-0812">Transmembrane</keyword>
<evidence type="ECO:0000256" key="1">
    <source>
        <dbReference type="ARBA" id="ARBA00022692"/>
    </source>
</evidence>
<keyword evidence="3 6" id="KW-0175">Coiled coil</keyword>
<feature type="coiled-coil region" evidence="6">
    <location>
        <begin position="113"/>
        <end position="186"/>
    </location>
</feature>
<organism evidence="8 9">
    <name type="scientific">Lentilactobacillus fungorum</name>
    <dbReference type="NCBI Taxonomy" id="2201250"/>
    <lineage>
        <taxon>Bacteria</taxon>
        <taxon>Bacillati</taxon>
        <taxon>Bacillota</taxon>
        <taxon>Bacilli</taxon>
        <taxon>Lactobacillales</taxon>
        <taxon>Lactobacillaceae</taxon>
        <taxon>Lentilactobacillus</taxon>
    </lineage>
</organism>
<dbReference type="RefSeq" id="WP_203628679.1">
    <property type="nucleotide sequence ID" value="NZ_BNJR01000004.1"/>
</dbReference>
<dbReference type="Pfam" id="PF06160">
    <property type="entry name" value="EzrA"/>
    <property type="match status" value="1"/>
</dbReference>
<evidence type="ECO:0000256" key="5">
    <source>
        <dbReference type="ARBA" id="ARBA00023210"/>
    </source>
</evidence>
<keyword evidence="6" id="KW-0131">Cell cycle</keyword>
<protein>
    <recommendedName>
        <fullName evidence="6">Septation ring formation regulator EzrA</fullName>
    </recommendedName>
</protein>
<evidence type="ECO:0000256" key="4">
    <source>
        <dbReference type="ARBA" id="ARBA00023136"/>
    </source>
</evidence>
<sequence length="581" mass="66787">MLTLLIGIIVVVGACYLGFVFYQRRTIKMATNVYENKRDLNKIPLDDEFALAKKLNLTGESQKKYDQLYNKYQHYKNQMLPNIDEGIAAVKEDGKGINFIKTKNDWQNANQAIETANSELKEIQAGLAQLYDLNKQHHLALEELEKKYKRLREDMLNQNESFGPSIDNLEKMLAEIEGTFDEFTQLTKSGDPNSAEDVLTDLNASTSKLEDYMQRIPKLYAMLAQEFVDQLSEIQSGYQQLKAKHYNFPHDQFEQRMTSLQNQIKASLKQLENLDVDVVDKATADIAGSIDHLYDALDLELKSRPHVEKNTKVIGDYIAHVRRQNRDLAVRLESLNKSYLLTHQEIENHHQYDQQITTIEHAYNQQIQAIKAGTAVFSSIDQAQTKMTKDLGQIESLQKDLFQSTVQLPQREKQARNALAKFDLEMRNKKRRIDNRNLPGLPEDYQDTFAAVVREINHLSHAMNQPQIDMDDISKQVIIIQSDMDTLDDQTNKLIDDATLAEQTIQYANRYVGSNSEMATASKQAQVYFDQKYDYQKSLATISEALEKQSAGMFTKIRDDYFAAKKSAQPTEDKQDPDQKR</sequence>
<reference evidence="8 9" key="1">
    <citation type="journal article" date="2021" name="Int. J. Syst. Evol. Microbiol.">
        <title>Lentilactobacillus fungorum sp. nov., isolated from spent mushroom substrates.</title>
        <authorList>
            <person name="Tohno M."/>
            <person name="Tanizawa Y."/>
            <person name="Kojima Y."/>
            <person name="Sakamoto M."/>
            <person name="Ohkuma M."/>
            <person name="Kobayashi H."/>
        </authorList>
    </citation>
    <scope>NUCLEOTIDE SEQUENCE [LARGE SCALE GENOMIC DNA]</scope>
    <source>
        <strain evidence="8 9">YK48G</strain>
    </source>
</reference>
<dbReference type="Proteomes" id="UP000604765">
    <property type="component" value="Unassembled WGS sequence"/>
</dbReference>
<accession>A0ABQ3VY45</accession>
<keyword evidence="2 6" id="KW-1133">Transmembrane helix</keyword>
<evidence type="ECO:0000313" key="9">
    <source>
        <dbReference type="Proteomes" id="UP000604765"/>
    </source>
</evidence>
<dbReference type="Gene3D" id="1.20.1230.10">
    <property type="entry name" value="Phospholipase C beta, distal C-terminal domain"/>
    <property type="match status" value="1"/>
</dbReference>
<name>A0ABQ3VY45_9LACO</name>
<dbReference type="InterPro" id="IPR010379">
    <property type="entry name" value="EzrA"/>
</dbReference>
<dbReference type="InterPro" id="IPR042531">
    <property type="entry name" value="PLC-beta_C_sf"/>
</dbReference>
<dbReference type="HAMAP" id="MF_00728">
    <property type="entry name" value="EzrA"/>
    <property type="match status" value="1"/>
</dbReference>
<feature type="coiled-coil region" evidence="6">
    <location>
        <begin position="250"/>
        <end position="277"/>
    </location>
</feature>
<evidence type="ECO:0000256" key="3">
    <source>
        <dbReference type="ARBA" id="ARBA00023054"/>
    </source>
</evidence>
<proteinExistence type="inferred from homology"/>
<evidence type="ECO:0000256" key="6">
    <source>
        <dbReference type="HAMAP-Rule" id="MF_00728"/>
    </source>
</evidence>
<comment type="similarity">
    <text evidence="6">Belongs to the EzrA family.</text>
</comment>
<comment type="subcellular location">
    <subcellularLocation>
        <location evidence="6">Cell membrane</location>
        <topology evidence="6">Single-pass membrane protein</topology>
    </subcellularLocation>
    <text evidence="6">Colocalized with FtsZ to the nascent septal site.</text>
</comment>
<evidence type="ECO:0000256" key="2">
    <source>
        <dbReference type="ARBA" id="ARBA00022989"/>
    </source>
</evidence>